<reference evidence="2" key="1">
    <citation type="journal article" date="2022" name="Mol. Ecol. Resour.">
        <title>The genomes of chicory, endive, great burdock and yacon provide insights into Asteraceae palaeo-polyploidization history and plant inulin production.</title>
        <authorList>
            <person name="Fan W."/>
            <person name="Wang S."/>
            <person name="Wang H."/>
            <person name="Wang A."/>
            <person name="Jiang F."/>
            <person name="Liu H."/>
            <person name="Zhao H."/>
            <person name="Xu D."/>
            <person name="Zhang Y."/>
        </authorList>
    </citation>
    <scope>NUCLEOTIDE SEQUENCE [LARGE SCALE GENOMIC DNA]</scope>
    <source>
        <strain evidence="2">cv. Yunnan</strain>
    </source>
</reference>
<protein>
    <submittedName>
        <fullName evidence="1">Uncharacterized protein</fullName>
    </submittedName>
</protein>
<accession>A0ACB8YCS8</accession>
<proteinExistence type="predicted"/>
<comment type="caution">
    <text evidence="1">The sequence shown here is derived from an EMBL/GenBank/DDBJ whole genome shotgun (WGS) entry which is preliminary data.</text>
</comment>
<evidence type="ECO:0000313" key="2">
    <source>
        <dbReference type="Proteomes" id="UP001056120"/>
    </source>
</evidence>
<reference evidence="1 2" key="2">
    <citation type="journal article" date="2022" name="Mol. Ecol. Resour.">
        <title>The genomes of chicory, endive, great burdock and yacon provide insights into Asteraceae paleo-polyploidization history and plant inulin production.</title>
        <authorList>
            <person name="Fan W."/>
            <person name="Wang S."/>
            <person name="Wang H."/>
            <person name="Wang A."/>
            <person name="Jiang F."/>
            <person name="Liu H."/>
            <person name="Zhao H."/>
            <person name="Xu D."/>
            <person name="Zhang Y."/>
        </authorList>
    </citation>
    <scope>NUCLEOTIDE SEQUENCE [LARGE SCALE GENOMIC DNA]</scope>
    <source>
        <strain evidence="2">cv. Yunnan</strain>
        <tissue evidence="1">Leaves</tissue>
    </source>
</reference>
<evidence type="ECO:0000313" key="1">
    <source>
        <dbReference type="EMBL" id="KAI3683039.1"/>
    </source>
</evidence>
<keyword evidence="2" id="KW-1185">Reference proteome</keyword>
<sequence length="99" mass="11139">MKTFMKAATGQKISSLLTLLRNYRIPPELNKLFYASGIGKHDKSGYGPTFSTFYPVKTLSPPRDKTLPGPPGVDYSTFCPFHRYAGHIIEEYYTLCDAI</sequence>
<organism evidence="1 2">
    <name type="scientific">Smallanthus sonchifolius</name>
    <dbReference type="NCBI Taxonomy" id="185202"/>
    <lineage>
        <taxon>Eukaryota</taxon>
        <taxon>Viridiplantae</taxon>
        <taxon>Streptophyta</taxon>
        <taxon>Embryophyta</taxon>
        <taxon>Tracheophyta</taxon>
        <taxon>Spermatophyta</taxon>
        <taxon>Magnoliopsida</taxon>
        <taxon>eudicotyledons</taxon>
        <taxon>Gunneridae</taxon>
        <taxon>Pentapetalae</taxon>
        <taxon>asterids</taxon>
        <taxon>campanulids</taxon>
        <taxon>Asterales</taxon>
        <taxon>Asteraceae</taxon>
        <taxon>Asteroideae</taxon>
        <taxon>Heliantheae alliance</taxon>
        <taxon>Millerieae</taxon>
        <taxon>Smallanthus</taxon>
    </lineage>
</organism>
<gene>
    <name evidence="1" type="ORF">L1987_83526</name>
</gene>
<dbReference type="Proteomes" id="UP001056120">
    <property type="component" value="Linkage Group LG28"/>
</dbReference>
<dbReference type="EMBL" id="CM042045">
    <property type="protein sequence ID" value="KAI3683039.1"/>
    <property type="molecule type" value="Genomic_DNA"/>
</dbReference>
<name>A0ACB8YCS8_9ASTR</name>